<dbReference type="RefSeq" id="WP_013606066.1">
    <property type="nucleotide sequence ID" value="NC_015152.1"/>
</dbReference>
<gene>
    <name evidence="1" type="ordered locus">SpiBuddy_0377</name>
</gene>
<evidence type="ECO:0000313" key="2">
    <source>
        <dbReference type="Proteomes" id="UP000008466"/>
    </source>
</evidence>
<proteinExistence type="predicted"/>
<dbReference type="STRING" id="158189.SpiBuddy_0377"/>
<dbReference type="Proteomes" id="UP000008466">
    <property type="component" value="Chromosome"/>
</dbReference>
<dbReference type="HOGENOM" id="CLU_073053_0_0_12"/>
<sequence length="277" mass="33120">MINTKMDVSLLIIGFDPYKDVWDVYFQLLEQYYPDRPQTFLATNGMRPQYPNVIVIPTSNECEWSMKVNKSLEKIDSEYIVLLLEDFFTTRSVNNYELQELVRLMDNNSLNYCKLLNQSRIKGKKYLGKDYLRVIDTKDEYGISLQPAIWRKSFLKELIGEGNYNAWIFEFQQNKYKRHNQNRIDCIADKRNILQVTHAVVQSRYLRSAIRTFSKQGYTIKTTQRPMLSRRDNFKYWLKRFASEYTPKPFRMILKEAGRLLKISYVSDRTDIKDKQE</sequence>
<evidence type="ECO:0000313" key="1">
    <source>
        <dbReference type="EMBL" id="ADY12213.1"/>
    </source>
</evidence>
<reference evidence="2" key="1">
    <citation type="submission" date="2011-02" db="EMBL/GenBank/DDBJ databases">
        <title>Complete sequence of Spirochaeta sp. Buddy.</title>
        <authorList>
            <person name="Lucas S."/>
            <person name="Copeland A."/>
            <person name="Lapidus A."/>
            <person name="Cheng J.-F."/>
            <person name="Goodwin L."/>
            <person name="Pitluck S."/>
            <person name="Zeytun A."/>
            <person name="Detter J.C."/>
            <person name="Han C."/>
            <person name="Tapia R."/>
            <person name="Land M."/>
            <person name="Hauser L."/>
            <person name="Kyrpides N."/>
            <person name="Ivanova N."/>
            <person name="Mikhailova N."/>
            <person name="Pagani I."/>
            <person name="Ritalahti K.M."/>
            <person name="Loeffler F.E."/>
            <person name="Woyke T."/>
        </authorList>
    </citation>
    <scope>NUCLEOTIDE SEQUENCE [LARGE SCALE GENOMIC DNA]</scope>
    <source>
        <strain evidence="2">ATCC BAA-1886 / DSM 22777 / Buddy</strain>
    </source>
</reference>
<keyword evidence="2" id="KW-1185">Reference proteome</keyword>
<dbReference type="KEGG" id="sbu:SpiBuddy_0377"/>
<organism evidence="1 2">
    <name type="scientific">Sphaerochaeta globosa (strain ATCC BAA-1886 / DSM 22777 / Buddy)</name>
    <name type="common">Spirochaeta sp. (strain Buddy)</name>
    <dbReference type="NCBI Taxonomy" id="158189"/>
    <lineage>
        <taxon>Bacteria</taxon>
        <taxon>Pseudomonadati</taxon>
        <taxon>Spirochaetota</taxon>
        <taxon>Spirochaetia</taxon>
        <taxon>Spirochaetales</taxon>
        <taxon>Sphaerochaetaceae</taxon>
        <taxon>Sphaerochaeta</taxon>
    </lineage>
</organism>
<protein>
    <recommendedName>
        <fullName evidence="3">Glycosyl transferase family 2</fullName>
    </recommendedName>
</protein>
<evidence type="ECO:0008006" key="3">
    <source>
        <dbReference type="Google" id="ProtNLM"/>
    </source>
</evidence>
<dbReference type="EMBL" id="CP002541">
    <property type="protein sequence ID" value="ADY12213.1"/>
    <property type="molecule type" value="Genomic_DNA"/>
</dbReference>
<accession>F0RXT6</accession>
<name>F0RXT6_SPHGB</name>
<dbReference type="AlphaFoldDB" id="F0RXT6"/>
<dbReference type="OrthoDB" id="8807075at2"/>